<proteinExistence type="predicted"/>
<dbReference type="PANTHER" id="PTHR36042:SF1">
    <property type="entry name" value="OS05G0490900 PROTEIN"/>
    <property type="match status" value="1"/>
</dbReference>
<evidence type="ECO:0000259" key="3">
    <source>
        <dbReference type="PROSITE" id="PS50222"/>
    </source>
</evidence>
<feature type="domain" description="EF-hand" evidence="3">
    <location>
        <begin position="92"/>
        <end position="127"/>
    </location>
</feature>
<accession>A0A811RWY7</accession>
<dbReference type="InterPro" id="IPR011992">
    <property type="entry name" value="EF-hand-dom_pair"/>
</dbReference>
<sequence length="361" mass="38773">MAEKLTPEQVDECKEIFDLFDADEDGKSPSPSYSDPPRRIATGELVTALRSLGQNVDEAEARRFLEDAGAGAGTIDLAAFLAVAARKMGARQSEERLAECFDVFDDARSGSIPAEQLRQVMVSHGDRLTEEEADAMLREADPSGEGRVEYKHYVKNRQTASGLTTSRLGSSERKELVAVLVSMAATAVTVSTSVCTSSSGHSRGGPNVRPQARLARSPLLGRPPSPRRRLRTALAASSGKQKPPGEAEEQVPAWAKPGADEPPPWARDGGAARGPEEAGQVPFYAYLLASAITAIAAIGSIFEYTNQRPVFGIVGSDSALYAPILGFFVFTGIPTSAFLWFKAVQTANREAEEQDRRDGFL</sequence>
<dbReference type="CDD" id="cd00051">
    <property type="entry name" value="EFh"/>
    <property type="match status" value="2"/>
</dbReference>
<comment type="caution">
    <text evidence="4">The sequence shown here is derived from an EMBL/GenBank/DDBJ whole genome shotgun (WGS) entry which is preliminary data.</text>
</comment>
<dbReference type="PROSITE" id="PS50222">
    <property type="entry name" value="EF_HAND_2"/>
    <property type="match status" value="1"/>
</dbReference>
<feature type="transmembrane region" description="Helical" evidence="2">
    <location>
        <begin position="322"/>
        <end position="341"/>
    </location>
</feature>
<feature type="region of interest" description="Disordered" evidence="1">
    <location>
        <begin position="193"/>
        <end position="274"/>
    </location>
</feature>
<feature type="transmembrane region" description="Helical" evidence="2">
    <location>
        <begin position="283"/>
        <end position="302"/>
    </location>
</feature>
<reference evidence="4" key="1">
    <citation type="submission" date="2020-10" db="EMBL/GenBank/DDBJ databases">
        <authorList>
            <person name="Han B."/>
            <person name="Lu T."/>
            <person name="Zhao Q."/>
            <person name="Huang X."/>
            <person name="Zhao Y."/>
        </authorList>
    </citation>
    <scope>NUCLEOTIDE SEQUENCE</scope>
</reference>
<dbReference type="GO" id="GO:0005509">
    <property type="term" value="F:calcium ion binding"/>
    <property type="evidence" value="ECO:0007669"/>
    <property type="project" value="InterPro"/>
</dbReference>
<evidence type="ECO:0000256" key="1">
    <source>
        <dbReference type="SAM" id="MobiDB-lite"/>
    </source>
</evidence>
<name>A0A811RWY7_9POAL</name>
<dbReference type="PANTHER" id="PTHR36042">
    <property type="entry name" value="OS05G0490900 PROTEIN"/>
    <property type="match status" value="1"/>
</dbReference>
<evidence type="ECO:0000313" key="4">
    <source>
        <dbReference type="EMBL" id="CAD6333423.1"/>
    </source>
</evidence>
<dbReference type="Proteomes" id="UP000604825">
    <property type="component" value="Unassembled WGS sequence"/>
</dbReference>
<feature type="region of interest" description="Disordered" evidence="1">
    <location>
        <begin position="20"/>
        <end position="39"/>
    </location>
</feature>
<organism evidence="4 5">
    <name type="scientific">Miscanthus lutarioriparius</name>
    <dbReference type="NCBI Taxonomy" id="422564"/>
    <lineage>
        <taxon>Eukaryota</taxon>
        <taxon>Viridiplantae</taxon>
        <taxon>Streptophyta</taxon>
        <taxon>Embryophyta</taxon>
        <taxon>Tracheophyta</taxon>
        <taxon>Spermatophyta</taxon>
        <taxon>Magnoliopsida</taxon>
        <taxon>Liliopsida</taxon>
        <taxon>Poales</taxon>
        <taxon>Poaceae</taxon>
        <taxon>PACMAD clade</taxon>
        <taxon>Panicoideae</taxon>
        <taxon>Andropogonodae</taxon>
        <taxon>Andropogoneae</taxon>
        <taxon>Saccharinae</taxon>
        <taxon>Miscanthus</taxon>
    </lineage>
</organism>
<keyword evidence="5" id="KW-1185">Reference proteome</keyword>
<evidence type="ECO:0000313" key="5">
    <source>
        <dbReference type="Proteomes" id="UP000604825"/>
    </source>
</evidence>
<keyword evidence="2" id="KW-0472">Membrane</keyword>
<gene>
    <name evidence="4" type="ORF">NCGR_LOCUS57521</name>
</gene>
<keyword evidence="2" id="KW-0812">Transmembrane</keyword>
<dbReference type="InterPro" id="IPR002048">
    <property type="entry name" value="EF_hand_dom"/>
</dbReference>
<evidence type="ECO:0000256" key="2">
    <source>
        <dbReference type="SAM" id="Phobius"/>
    </source>
</evidence>
<dbReference type="Pfam" id="PF13499">
    <property type="entry name" value="EF-hand_7"/>
    <property type="match status" value="1"/>
</dbReference>
<dbReference type="FunFam" id="1.10.238.10:FF:000001">
    <property type="entry name" value="Calmodulin 1"/>
    <property type="match status" value="1"/>
</dbReference>
<protein>
    <recommendedName>
        <fullName evidence="3">EF-hand domain-containing protein</fullName>
    </recommendedName>
</protein>
<dbReference type="SUPFAM" id="SSF47473">
    <property type="entry name" value="EF-hand"/>
    <property type="match status" value="1"/>
</dbReference>
<dbReference type="EMBL" id="CAJGYO010000017">
    <property type="protein sequence ID" value="CAD6333423.1"/>
    <property type="molecule type" value="Genomic_DNA"/>
</dbReference>
<dbReference type="OrthoDB" id="26525at2759"/>
<dbReference type="AlphaFoldDB" id="A0A811RWY7"/>
<keyword evidence="2" id="KW-1133">Transmembrane helix</keyword>
<dbReference type="Gene3D" id="1.10.238.10">
    <property type="entry name" value="EF-hand"/>
    <property type="match status" value="2"/>
</dbReference>
<feature type="compositionally biased region" description="Low complexity" evidence="1">
    <location>
        <begin position="212"/>
        <end position="222"/>
    </location>
</feature>